<evidence type="ECO:0000313" key="22">
    <source>
        <dbReference type="Proteomes" id="UP000267019"/>
    </source>
</evidence>
<dbReference type="AlphaFoldDB" id="A0A660L6N6"/>
<accession>A0A660L6N6</accession>
<feature type="binding site" evidence="17">
    <location>
        <position position="28"/>
    </location>
    <ligand>
        <name>ATP</name>
        <dbReference type="ChEBI" id="CHEBI:30616"/>
    </ligand>
</feature>
<dbReference type="Proteomes" id="UP000267019">
    <property type="component" value="Unassembled WGS sequence"/>
</dbReference>
<evidence type="ECO:0000256" key="2">
    <source>
        <dbReference type="ARBA" id="ARBA00005967"/>
    </source>
</evidence>
<feature type="binding site" evidence="18">
    <location>
        <position position="76"/>
    </location>
    <ligand>
        <name>a divalent metal cation</name>
        <dbReference type="ChEBI" id="CHEBI:60240"/>
    </ligand>
</feature>
<dbReference type="GO" id="GO:0005886">
    <property type="term" value="C:plasma membrane"/>
    <property type="evidence" value="ECO:0007669"/>
    <property type="project" value="UniProtKB-SubCell"/>
</dbReference>
<feature type="transmembrane region" description="Helical" evidence="20">
    <location>
        <begin position="96"/>
        <end position="115"/>
    </location>
</feature>
<evidence type="ECO:0000256" key="9">
    <source>
        <dbReference type="ARBA" id="ARBA00022840"/>
    </source>
</evidence>
<comment type="subcellular location">
    <subcellularLocation>
        <location evidence="1">Cell membrane</location>
        <topology evidence="1">Multi-pass membrane protein</topology>
    </subcellularLocation>
</comment>
<feature type="transmembrane region" description="Helical" evidence="20">
    <location>
        <begin position="135"/>
        <end position="153"/>
    </location>
</feature>
<feature type="region of interest" description="Disordered" evidence="19">
    <location>
        <begin position="156"/>
        <end position="176"/>
    </location>
</feature>
<keyword evidence="22" id="KW-1185">Reference proteome</keyword>
<dbReference type="Gene3D" id="1.10.287.3610">
    <property type="match status" value="1"/>
</dbReference>
<feature type="binding site" evidence="17">
    <location>
        <position position="76"/>
    </location>
    <ligand>
        <name>ATP</name>
        <dbReference type="ChEBI" id="CHEBI:30616"/>
    </ligand>
</feature>
<evidence type="ECO:0000256" key="8">
    <source>
        <dbReference type="ARBA" id="ARBA00022777"/>
    </source>
</evidence>
<keyword evidence="11" id="KW-0443">Lipid metabolism</keyword>
<dbReference type="InterPro" id="IPR036945">
    <property type="entry name" value="DAGK_sf"/>
</dbReference>
<feature type="binding site" evidence="16">
    <location>
        <position position="9"/>
    </location>
    <ligand>
        <name>substrate</name>
    </ligand>
</feature>
<sequence>MTAVAEWRRIFRTIRFAGEGLGEAYRREANFRVHLWLAGYAVLAGWVGGISREEWLWVLLAIGIVLGAELGNSAVERVVDLVTPDVHPLAKAAKDLSAAAVLLSAAFALAVGIIVLLPPFATRAFELRGRVPTEFLVWGALVASGLALGIALGGRPKEGRTSDGGRPSASDPQVSGGVRTFAATSFPFLPRDFLALGADVLFALLYWRASFFPLPVVACVLPPLAYVFAFSGPRRPLHVFLWFAVWLGLGVLERM</sequence>
<organism evidence="21 22">
    <name type="scientific">Brockia lithotrophica</name>
    <dbReference type="NCBI Taxonomy" id="933949"/>
    <lineage>
        <taxon>Bacteria</taxon>
        <taxon>Bacillati</taxon>
        <taxon>Bacillota</taxon>
        <taxon>Bacilli</taxon>
        <taxon>Bacillales</taxon>
        <taxon>Bacillales Family X. Incertae Sedis</taxon>
        <taxon>Brockia</taxon>
    </lineage>
</organism>
<evidence type="ECO:0000256" key="4">
    <source>
        <dbReference type="ARBA" id="ARBA00022516"/>
    </source>
</evidence>
<evidence type="ECO:0000256" key="1">
    <source>
        <dbReference type="ARBA" id="ARBA00004651"/>
    </source>
</evidence>
<evidence type="ECO:0000256" key="15">
    <source>
        <dbReference type="PIRSR" id="PIRSR600829-1"/>
    </source>
</evidence>
<keyword evidence="5" id="KW-0808">Transferase</keyword>
<keyword evidence="14" id="KW-1208">Phospholipid metabolism</keyword>
<dbReference type="PANTHER" id="PTHR34299:SF1">
    <property type="entry name" value="DIACYLGLYCEROL KINASE"/>
    <property type="match status" value="1"/>
</dbReference>
<reference evidence="21 22" key="1">
    <citation type="submission" date="2018-10" db="EMBL/GenBank/DDBJ databases">
        <title>Genomic Encyclopedia of Type Strains, Phase IV (KMG-IV): sequencing the most valuable type-strain genomes for metagenomic binning, comparative biology and taxonomic classification.</title>
        <authorList>
            <person name="Goeker M."/>
        </authorList>
    </citation>
    <scope>NUCLEOTIDE SEQUENCE [LARGE SCALE GENOMIC DNA]</scope>
    <source>
        <strain evidence="21 22">DSM 22653</strain>
    </source>
</reference>
<feature type="transmembrane region" description="Helical" evidence="20">
    <location>
        <begin position="55"/>
        <end position="75"/>
    </location>
</feature>
<evidence type="ECO:0000256" key="11">
    <source>
        <dbReference type="ARBA" id="ARBA00023098"/>
    </source>
</evidence>
<evidence type="ECO:0000256" key="17">
    <source>
        <dbReference type="PIRSR" id="PIRSR600829-3"/>
    </source>
</evidence>
<dbReference type="CDD" id="cd14265">
    <property type="entry name" value="UDPK_IM_like"/>
    <property type="match status" value="1"/>
</dbReference>
<keyword evidence="13" id="KW-0594">Phospholipid biosynthesis</keyword>
<feature type="binding site" evidence="16">
    <location>
        <position position="69"/>
    </location>
    <ligand>
        <name>substrate</name>
    </ligand>
</feature>
<evidence type="ECO:0000256" key="5">
    <source>
        <dbReference type="ARBA" id="ARBA00022679"/>
    </source>
</evidence>
<feature type="binding site" evidence="18">
    <location>
        <position position="28"/>
    </location>
    <ligand>
        <name>a divalent metal cation</name>
        <dbReference type="ChEBI" id="CHEBI:60240"/>
    </ligand>
</feature>
<dbReference type="GO" id="GO:0008654">
    <property type="term" value="P:phospholipid biosynthetic process"/>
    <property type="evidence" value="ECO:0007669"/>
    <property type="project" value="UniProtKB-KW"/>
</dbReference>
<feature type="transmembrane region" description="Helical" evidence="20">
    <location>
        <begin position="211"/>
        <end position="229"/>
    </location>
</feature>
<keyword evidence="7 17" id="KW-0547">Nucleotide-binding</keyword>
<evidence type="ECO:0000256" key="14">
    <source>
        <dbReference type="ARBA" id="ARBA00023264"/>
    </source>
</evidence>
<feature type="transmembrane region" description="Helical" evidence="20">
    <location>
        <begin position="235"/>
        <end position="252"/>
    </location>
</feature>
<evidence type="ECO:0000256" key="19">
    <source>
        <dbReference type="SAM" id="MobiDB-lite"/>
    </source>
</evidence>
<evidence type="ECO:0000256" key="12">
    <source>
        <dbReference type="ARBA" id="ARBA00023136"/>
    </source>
</evidence>
<evidence type="ECO:0000256" key="7">
    <source>
        <dbReference type="ARBA" id="ARBA00022741"/>
    </source>
</evidence>
<dbReference type="GO" id="GO:0005524">
    <property type="term" value="F:ATP binding"/>
    <property type="evidence" value="ECO:0007669"/>
    <property type="project" value="UniProtKB-KW"/>
</dbReference>
<dbReference type="PANTHER" id="PTHR34299">
    <property type="entry name" value="DIACYLGLYCEROL KINASE"/>
    <property type="match status" value="1"/>
</dbReference>
<dbReference type="Pfam" id="PF01219">
    <property type="entry name" value="DAGK_prokar"/>
    <property type="match status" value="1"/>
</dbReference>
<evidence type="ECO:0000256" key="16">
    <source>
        <dbReference type="PIRSR" id="PIRSR600829-2"/>
    </source>
</evidence>
<dbReference type="GO" id="GO:0016301">
    <property type="term" value="F:kinase activity"/>
    <property type="evidence" value="ECO:0007669"/>
    <property type="project" value="UniProtKB-KW"/>
</dbReference>
<keyword evidence="3" id="KW-1003">Cell membrane</keyword>
<protein>
    <submittedName>
        <fullName evidence="21">Diacylglycerol kinase</fullName>
    </submittedName>
</protein>
<evidence type="ECO:0000256" key="20">
    <source>
        <dbReference type="SAM" id="Phobius"/>
    </source>
</evidence>
<evidence type="ECO:0000313" key="21">
    <source>
        <dbReference type="EMBL" id="RKQ88995.1"/>
    </source>
</evidence>
<keyword evidence="12 20" id="KW-0472">Membrane</keyword>
<feature type="binding site" evidence="17">
    <location>
        <begin position="94"/>
        <end position="95"/>
    </location>
    <ligand>
        <name>ATP</name>
        <dbReference type="ChEBI" id="CHEBI:30616"/>
    </ligand>
</feature>
<keyword evidence="4" id="KW-0444">Lipid biosynthesis</keyword>
<keyword evidence="18" id="KW-0479">Metal-binding</keyword>
<dbReference type="GO" id="GO:0046872">
    <property type="term" value="F:metal ion binding"/>
    <property type="evidence" value="ECO:0007669"/>
    <property type="project" value="UniProtKB-KW"/>
</dbReference>
<name>A0A660L6N6_9BACL</name>
<dbReference type="EMBL" id="RBIJ01000001">
    <property type="protein sequence ID" value="RKQ88995.1"/>
    <property type="molecule type" value="Genomic_DNA"/>
</dbReference>
<gene>
    <name evidence="21" type="ORF">C7438_0650</name>
</gene>
<proteinExistence type="inferred from homology"/>
<evidence type="ECO:0000256" key="18">
    <source>
        <dbReference type="PIRSR" id="PIRSR600829-4"/>
    </source>
</evidence>
<keyword evidence="10 20" id="KW-1133">Transmembrane helix</keyword>
<evidence type="ECO:0000256" key="3">
    <source>
        <dbReference type="ARBA" id="ARBA00022475"/>
    </source>
</evidence>
<keyword evidence="6 20" id="KW-0812">Transmembrane</keyword>
<keyword evidence="8 21" id="KW-0418">Kinase</keyword>
<evidence type="ECO:0000256" key="6">
    <source>
        <dbReference type="ARBA" id="ARBA00022692"/>
    </source>
</evidence>
<comment type="caution">
    <text evidence="21">The sequence shown here is derived from an EMBL/GenBank/DDBJ whole genome shotgun (WGS) entry which is preliminary data.</text>
</comment>
<comment type="cofactor">
    <cofactor evidence="18">
        <name>Mg(2+)</name>
        <dbReference type="ChEBI" id="CHEBI:18420"/>
    </cofactor>
    <text evidence="18">Mn(2+), Zn(2+), Cd(2+) and Co(2+) support activity to lesser extents.</text>
</comment>
<feature type="active site" description="Proton acceptor" evidence="15">
    <location>
        <position position="69"/>
    </location>
</feature>
<keyword evidence="9 17" id="KW-0067">ATP-binding</keyword>
<keyword evidence="18" id="KW-0460">Magnesium</keyword>
<evidence type="ECO:0000256" key="10">
    <source>
        <dbReference type="ARBA" id="ARBA00022989"/>
    </source>
</evidence>
<dbReference type="InterPro" id="IPR000829">
    <property type="entry name" value="DAGK"/>
</dbReference>
<dbReference type="InterPro" id="IPR033717">
    <property type="entry name" value="UDPK"/>
</dbReference>
<feature type="binding site" evidence="17">
    <location>
        <position position="9"/>
    </location>
    <ligand>
        <name>ATP</name>
        <dbReference type="ChEBI" id="CHEBI:30616"/>
    </ligand>
</feature>
<evidence type="ECO:0000256" key="13">
    <source>
        <dbReference type="ARBA" id="ARBA00023209"/>
    </source>
</evidence>
<feature type="transmembrane region" description="Helical" evidence="20">
    <location>
        <begin position="33"/>
        <end position="49"/>
    </location>
</feature>
<comment type="similarity">
    <text evidence="2">Belongs to the bacterial diacylglycerol kinase family.</text>
</comment>